<protein>
    <submittedName>
        <fullName evidence="1">Uncharacterized protein</fullName>
    </submittedName>
</protein>
<dbReference type="Gramene" id="MELO3C030461.2.1">
    <property type="protein sequence ID" value="MELO3C030461.2.1"/>
    <property type="gene ID" value="MELO3C030461.2"/>
</dbReference>
<reference evidence="1" key="1">
    <citation type="submission" date="2023-03" db="UniProtKB">
        <authorList>
            <consortium name="EnsemblPlants"/>
        </authorList>
    </citation>
    <scope>IDENTIFICATION</scope>
</reference>
<accession>A0A9I9E927</accession>
<evidence type="ECO:0000313" key="1">
    <source>
        <dbReference type="EnsemblPlants" id="MELO3C030461.2.1"/>
    </source>
</evidence>
<sequence length="52" mass="5384">TAATTPTSLLSIEISSDNLSPSVEAATVTLILRQASASQHPNLKRADCVCSN</sequence>
<dbReference type="EnsemblPlants" id="MELO3C030461.2.1">
    <property type="protein sequence ID" value="MELO3C030461.2.1"/>
    <property type="gene ID" value="MELO3C030461.2"/>
</dbReference>
<name>A0A9I9E927_CUCME</name>
<proteinExistence type="predicted"/>
<organism evidence="1">
    <name type="scientific">Cucumis melo</name>
    <name type="common">Muskmelon</name>
    <dbReference type="NCBI Taxonomy" id="3656"/>
    <lineage>
        <taxon>Eukaryota</taxon>
        <taxon>Viridiplantae</taxon>
        <taxon>Streptophyta</taxon>
        <taxon>Embryophyta</taxon>
        <taxon>Tracheophyta</taxon>
        <taxon>Spermatophyta</taxon>
        <taxon>Magnoliopsida</taxon>
        <taxon>eudicotyledons</taxon>
        <taxon>Gunneridae</taxon>
        <taxon>Pentapetalae</taxon>
        <taxon>rosids</taxon>
        <taxon>fabids</taxon>
        <taxon>Cucurbitales</taxon>
        <taxon>Cucurbitaceae</taxon>
        <taxon>Benincaseae</taxon>
        <taxon>Cucumis</taxon>
    </lineage>
</organism>
<dbReference type="AlphaFoldDB" id="A0A9I9E927"/>